<comment type="caution">
    <text evidence="3">The sequence shown here is derived from an EMBL/GenBank/DDBJ whole genome shotgun (WGS) entry which is preliminary data.</text>
</comment>
<feature type="signal peptide" evidence="1">
    <location>
        <begin position="1"/>
        <end position="23"/>
    </location>
</feature>
<sequence>MKKSFLVLIVFTTCLALESVAQSSNFDSRERITAGLKVGLNRSNVWDEQGQDFRAEPKFGFAGGVFVGIPISKYFGFQPELLISQKGFKGEGTLLGTEYSFSRTSTFIDLPLQLQIKPVQHVTLLIGPQFSHLFKENNKYTFGSNSTEQEEEFGKIDPRKNILGFVGGLDVSINRFVVSGRFGYDFLNNHRDGSTTVPRYKNQWLQLTFGLKI</sequence>
<reference evidence="3" key="1">
    <citation type="journal article" date="2014" name="Int. J. Syst. Evol. Microbiol.">
        <title>Complete genome sequence of Corynebacterium casei LMG S-19264T (=DSM 44701T), isolated from a smear-ripened cheese.</title>
        <authorList>
            <consortium name="US DOE Joint Genome Institute (JGI-PGF)"/>
            <person name="Walter F."/>
            <person name="Albersmeier A."/>
            <person name="Kalinowski J."/>
            <person name="Ruckert C."/>
        </authorList>
    </citation>
    <scope>NUCLEOTIDE SEQUENCE</scope>
    <source>
        <strain evidence="3">KCTC 23224</strain>
    </source>
</reference>
<feature type="chain" id="PRO_5035203030" description="Outer membrane protein beta-barrel domain-containing protein" evidence="1">
    <location>
        <begin position="24"/>
        <end position="213"/>
    </location>
</feature>
<dbReference type="RefSeq" id="WP_189580293.1">
    <property type="nucleotide sequence ID" value="NZ_BMYF01000008.1"/>
</dbReference>
<dbReference type="InterPro" id="IPR025665">
    <property type="entry name" value="Beta-barrel_OMP_2"/>
</dbReference>
<gene>
    <name evidence="3" type="ORF">GCM10008106_15420</name>
</gene>
<name>A0A8J3G522_9BACT</name>
<dbReference type="Proteomes" id="UP000642809">
    <property type="component" value="Unassembled WGS sequence"/>
</dbReference>
<feature type="domain" description="Outer membrane protein beta-barrel" evidence="2">
    <location>
        <begin position="21"/>
        <end position="184"/>
    </location>
</feature>
<evidence type="ECO:0000313" key="3">
    <source>
        <dbReference type="EMBL" id="GHB34978.1"/>
    </source>
</evidence>
<dbReference type="Pfam" id="PF13568">
    <property type="entry name" value="OMP_b-brl_2"/>
    <property type="match status" value="1"/>
</dbReference>
<accession>A0A8J3G522</accession>
<dbReference type="EMBL" id="BMYF01000008">
    <property type="protein sequence ID" value="GHB34978.1"/>
    <property type="molecule type" value="Genomic_DNA"/>
</dbReference>
<evidence type="ECO:0000259" key="2">
    <source>
        <dbReference type="Pfam" id="PF13568"/>
    </source>
</evidence>
<keyword evidence="1" id="KW-0732">Signal</keyword>
<keyword evidence="4" id="KW-1185">Reference proteome</keyword>
<organism evidence="3 4">
    <name type="scientific">Mongoliitalea lutea</name>
    <dbReference type="NCBI Taxonomy" id="849756"/>
    <lineage>
        <taxon>Bacteria</taxon>
        <taxon>Pseudomonadati</taxon>
        <taxon>Bacteroidota</taxon>
        <taxon>Cytophagia</taxon>
        <taxon>Cytophagales</taxon>
        <taxon>Cyclobacteriaceae</taxon>
        <taxon>Mongoliitalea</taxon>
    </lineage>
</organism>
<evidence type="ECO:0000256" key="1">
    <source>
        <dbReference type="SAM" id="SignalP"/>
    </source>
</evidence>
<protein>
    <recommendedName>
        <fullName evidence="2">Outer membrane protein beta-barrel domain-containing protein</fullName>
    </recommendedName>
</protein>
<evidence type="ECO:0000313" key="4">
    <source>
        <dbReference type="Proteomes" id="UP000642809"/>
    </source>
</evidence>
<proteinExistence type="predicted"/>
<dbReference type="AlphaFoldDB" id="A0A8J3G522"/>
<reference evidence="3" key="2">
    <citation type="submission" date="2020-09" db="EMBL/GenBank/DDBJ databases">
        <authorList>
            <person name="Sun Q."/>
            <person name="Kim S."/>
        </authorList>
    </citation>
    <scope>NUCLEOTIDE SEQUENCE</scope>
    <source>
        <strain evidence="3">KCTC 23224</strain>
    </source>
</reference>